<evidence type="ECO:0000313" key="1">
    <source>
        <dbReference type="EMBL" id="TVZ02108.1"/>
    </source>
</evidence>
<proteinExistence type="predicted"/>
<evidence type="ECO:0000313" key="2">
    <source>
        <dbReference type="Proteomes" id="UP000460272"/>
    </source>
</evidence>
<accession>A0A6P2BT89</accession>
<dbReference type="EMBL" id="RPFW01000005">
    <property type="protein sequence ID" value="TVZ02108.1"/>
    <property type="molecule type" value="Genomic_DNA"/>
</dbReference>
<gene>
    <name evidence="1" type="ORF">EAS64_25035</name>
</gene>
<comment type="caution">
    <text evidence="1">The sequence shown here is derived from an EMBL/GenBank/DDBJ whole genome shotgun (WGS) entry which is preliminary data.</text>
</comment>
<dbReference type="Proteomes" id="UP000460272">
    <property type="component" value="Unassembled WGS sequence"/>
</dbReference>
<name>A0A6P2BT89_9ACTN</name>
<evidence type="ECO:0008006" key="3">
    <source>
        <dbReference type="Google" id="ProtNLM"/>
    </source>
</evidence>
<dbReference type="OrthoDB" id="4144896at2"/>
<organism evidence="1 2">
    <name type="scientific">Trebonia kvetii</name>
    <dbReference type="NCBI Taxonomy" id="2480626"/>
    <lineage>
        <taxon>Bacteria</taxon>
        <taxon>Bacillati</taxon>
        <taxon>Actinomycetota</taxon>
        <taxon>Actinomycetes</taxon>
        <taxon>Streptosporangiales</taxon>
        <taxon>Treboniaceae</taxon>
        <taxon>Trebonia</taxon>
    </lineage>
</organism>
<sequence>MPGKSKTARYAAIARELDIPVPFDLVEFTARLERRRSRPIMLRPFTAAAGMPSGLWIGTDTADYIYYELGTTPFHGALIVLHEIAHMLLNHRGMRGWEGFASQLTPDVHPSLVRLILGRFGYAEPEEREAETLASLMLAGAFT</sequence>
<keyword evidence="2" id="KW-1185">Reference proteome</keyword>
<protein>
    <recommendedName>
        <fullName evidence="3">Metallopeptidase domain-containing protein</fullName>
    </recommendedName>
</protein>
<dbReference type="AlphaFoldDB" id="A0A6P2BT89"/>
<reference evidence="1 2" key="1">
    <citation type="submission" date="2018-11" db="EMBL/GenBank/DDBJ databases">
        <title>Trebonia kvetii gen.nov., sp.nov., a novel acidophilic actinobacterium, and proposal of the new actinobacterial family Treboniaceae fam. nov.</title>
        <authorList>
            <person name="Rapoport D."/>
            <person name="Sagova-Mareckova M."/>
            <person name="Sedlacek I."/>
            <person name="Provaznik J."/>
            <person name="Kralova S."/>
            <person name="Pavlinic D."/>
            <person name="Benes V."/>
            <person name="Kopecky J."/>
        </authorList>
    </citation>
    <scope>NUCLEOTIDE SEQUENCE [LARGE SCALE GENOMIC DNA]</scope>
    <source>
        <strain evidence="1 2">15Tr583</strain>
    </source>
</reference>